<dbReference type="InterPro" id="IPR036396">
    <property type="entry name" value="Cyt_P450_sf"/>
</dbReference>
<comment type="similarity">
    <text evidence="1">Belongs to the cytochrome P450 family.</text>
</comment>
<evidence type="ECO:0000256" key="1">
    <source>
        <dbReference type="ARBA" id="ARBA00010617"/>
    </source>
</evidence>
<dbReference type="Gene3D" id="1.10.630.10">
    <property type="entry name" value="Cytochrome P450"/>
    <property type="match status" value="1"/>
</dbReference>
<dbReference type="AlphaFoldDB" id="A0A6M6JJ05"/>
<evidence type="ECO:0000313" key="3">
    <source>
        <dbReference type="EMBL" id="QJY46391.1"/>
    </source>
</evidence>
<reference evidence="3 4" key="1">
    <citation type="submission" date="2020-05" db="EMBL/GenBank/DDBJ databases">
        <authorList>
            <person name="Mo P."/>
        </authorList>
    </citation>
    <scope>NUCLEOTIDE SEQUENCE [LARGE SCALE GENOMIC DNA]</scope>
    <source>
        <strain evidence="3 4">Gen01</strain>
    </source>
</reference>
<gene>
    <name evidence="3" type="ORF">HOP40_11735</name>
</gene>
<dbReference type="PANTHER" id="PTHR46696:SF1">
    <property type="entry name" value="CYTOCHROME P450 YJIB-RELATED"/>
    <property type="match status" value="1"/>
</dbReference>
<dbReference type="PRINTS" id="PR00359">
    <property type="entry name" value="BP450"/>
</dbReference>
<accession>A0A6M6JJ05</accession>
<dbReference type="EMBL" id="CP053564">
    <property type="protein sequence ID" value="QJY46391.1"/>
    <property type="molecule type" value="Genomic_DNA"/>
</dbReference>
<feature type="region of interest" description="Disordered" evidence="2">
    <location>
        <begin position="1"/>
        <end position="25"/>
    </location>
</feature>
<keyword evidence="4" id="KW-1185">Reference proteome</keyword>
<dbReference type="GO" id="GO:0005506">
    <property type="term" value="F:iron ion binding"/>
    <property type="evidence" value="ECO:0007669"/>
    <property type="project" value="InterPro"/>
</dbReference>
<dbReference type="GO" id="GO:0004497">
    <property type="term" value="F:monooxygenase activity"/>
    <property type="evidence" value="ECO:0007669"/>
    <property type="project" value="InterPro"/>
</dbReference>
<dbReference type="Proteomes" id="UP000505377">
    <property type="component" value="Chromosome"/>
</dbReference>
<protein>
    <submittedName>
        <fullName evidence="3">Cytochrome P450</fullName>
    </submittedName>
</protein>
<sequence>MTQILPDAAESLRPDPFAASEGGLSDRCPMSVPGGPVVVAEAPGGGPAYVVTDHDLARAVLVDPRIGKDPALAPPSWDRWTSGLEPTAAEQPSLTTLDGPAHAALRRAHAPLLSARRAAAFAPRIREIARGLLADAAREPVVDLAADFTTRYPLTVLCELLGVPLDEIDRAAEACRGVLAGDPAATGRAMATYGELAASALAPGRTGLAAELRDTVPDGTSTGTLHYLIFTLLFAGQLTTDPAAGFLLADALDGGRREVPADDLVRDVLRRHPPAPLSLWRFTTEEVELAGTTLPAGSPVLVDIAGIGATVTDGADLSFGAGPHFCTGAHLAQTELRVLVEVLREGYPDARLAVPHSALRQERPAGLGGARLTALPVRLVP</sequence>
<dbReference type="KEGG" id="pbro:HOP40_11735"/>
<dbReference type="SUPFAM" id="SSF48264">
    <property type="entry name" value="Cytochrome P450"/>
    <property type="match status" value="1"/>
</dbReference>
<dbReference type="GO" id="GO:0016705">
    <property type="term" value="F:oxidoreductase activity, acting on paired donors, with incorporation or reduction of molecular oxygen"/>
    <property type="evidence" value="ECO:0007669"/>
    <property type="project" value="InterPro"/>
</dbReference>
<dbReference type="InterPro" id="IPR002397">
    <property type="entry name" value="Cyt_P450_B"/>
</dbReference>
<organism evidence="3 4">
    <name type="scientific">Pseudonocardia broussonetiae</name>
    <dbReference type="NCBI Taxonomy" id="2736640"/>
    <lineage>
        <taxon>Bacteria</taxon>
        <taxon>Bacillati</taxon>
        <taxon>Actinomycetota</taxon>
        <taxon>Actinomycetes</taxon>
        <taxon>Pseudonocardiales</taxon>
        <taxon>Pseudonocardiaceae</taxon>
        <taxon>Pseudonocardia</taxon>
    </lineage>
</organism>
<proteinExistence type="inferred from homology"/>
<feature type="region of interest" description="Disordered" evidence="2">
    <location>
        <begin position="72"/>
        <end position="91"/>
    </location>
</feature>
<evidence type="ECO:0000256" key="2">
    <source>
        <dbReference type="SAM" id="MobiDB-lite"/>
    </source>
</evidence>
<dbReference type="PANTHER" id="PTHR46696">
    <property type="entry name" value="P450, PUTATIVE (EUROFUNG)-RELATED"/>
    <property type="match status" value="1"/>
</dbReference>
<evidence type="ECO:0000313" key="4">
    <source>
        <dbReference type="Proteomes" id="UP000505377"/>
    </source>
</evidence>
<name>A0A6M6JJ05_9PSEU</name>
<dbReference type="GO" id="GO:0020037">
    <property type="term" value="F:heme binding"/>
    <property type="evidence" value="ECO:0007669"/>
    <property type="project" value="InterPro"/>
</dbReference>